<dbReference type="Gene3D" id="3.40.50.1240">
    <property type="entry name" value="Phosphoglycerate mutase-like"/>
    <property type="match status" value="1"/>
</dbReference>
<dbReference type="InterPro" id="IPR013078">
    <property type="entry name" value="His_Pase_superF_clade-1"/>
</dbReference>
<proteinExistence type="predicted"/>
<evidence type="ECO:0000313" key="1">
    <source>
        <dbReference type="EMBL" id="GLQ56283.1"/>
    </source>
</evidence>
<sequence>MLRLYLLRHAKSSWKEKGLADFDRPLAPRGRRAAEVLGQALRAHTWLPRRIICSSAVRTLQTLDLILPTLVDAGATPEVLRKRRLYDLMEEDYVDLIREEGGEVASLMLVGHNSAVQSSALALCGMGDPEALAVMEASFPTAALAVIDFNVRRWSDIAEGSGALANFWMPRGGLGG</sequence>
<dbReference type="CDD" id="cd07067">
    <property type="entry name" value="HP_PGM_like"/>
    <property type="match status" value="1"/>
</dbReference>
<name>A0ABQ5W8S2_9HYPH</name>
<comment type="caution">
    <text evidence="1">The sequence shown here is derived from an EMBL/GenBank/DDBJ whole genome shotgun (WGS) entry which is preliminary data.</text>
</comment>
<keyword evidence="2" id="KW-1185">Reference proteome</keyword>
<dbReference type="SUPFAM" id="SSF53254">
    <property type="entry name" value="Phosphoglycerate mutase-like"/>
    <property type="match status" value="1"/>
</dbReference>
<dbReference type="SMART" id="SM00855">
    <property type="entry name" value="PGAM"/>
    <property type="match status" value="1"/>
</dbReference>
<gene>
    <name evidence="1" type="ORF">GCM10010862_35420</name>
</gene>
<dbReference type="EMBL" id="BSNS01000020">
    <property type="protein sequence ID" value="GLQ56283.1"/>
    <property type="molecule type" value="Genomic_DNA"/>
</dbReference>
<dbReference type="Proteomes" id="UP001156691">
    <property type="component" value="Unassembled WGS sequence"/>
</dbReference>
<dbReference type="InterPro" id="IPR029033">
    <property type="entry name" value="His_PPase_superfam"/>
</dbReference>
<accession>A0ABQ5W8S2</accession>
<dbReference type="PANTHER" id="PTHR47623:SF1">
    <property type="entry name" value="OS09G0287300 PROTEIN"/>
    <property type="match status" value="1"/>
</dbReference>
<dbReference type="RefSeq" id="WP_284341702.1">
    <property type="nucleotide sequence ID" value="NZ_BSNS01000020.1"/>
</dbReference>
<organism evidence="1 2">
    <name type="scientific">Devosia nitrariae</name>
    <dbReference type="NCBI Taxonomy" id="2071872"/>
    <lineage>
        <taxon>Bacteria</taxon>
        <taxon>Pseudomonadati</taxon>
        <taxon>Pseudomonadota</taxon>
        <taxon>Alphaproteobacteria</taxon>
        <taxon>Hyphomicrobiales</taxon>
        <taxon>Devosiaceae</taxon>
        <taxon>Devosia</taxon>
    </lineage>
</organism>
<evidence type="ECO:0000313" key="2">
    <source>
        <dbReference type="Proteomes" id="UP001156691"/>
    </source>
</evidence>
<protein>
    <submittedName>
        <fullName evidence="1">Phosphoglycerate mutase</fullName>
    </submittedName>
</protein>
<dbReference type="Pfam" id="PF00300">
    <property type="entry name" value="His_Phos_1"/>
    <property type="match status" value="1"/>
</dbReference>
<dbReference type="PANTHER" id="PTHR47623">
    <property type="entry name" value="OS09G0287300 PROTEIN"/>
    <property type="match status" value="1"/>
</dbReference>
<reference evidence="2" key="1">
    <citation type="journal article" date="2019" name="Int. J. Syst. Evol. Microbiol.">
        <title>The Global Catalogue of Microorganisms (GCM) 10K type strain sequencing project: providing services to taxonomists for standard genome sequencing and annotation.</title>
        <authorList>
            <consortium name="The Broad Institute Genomics Platform"/>
            <consortium name="The Broad Institute Genome Sequencing Center for Infectious Disease"/>
            <person name="Wu L."/>
            <person name="Ma J."/>
        </authorList>
    </citation>
    <scope>NUCLEOTIDE SEQUENCE [LARGE SCALE GENOMIC DNA]</scope>
    <source>
        <strain evidence="2">NBRC 112416</strain>
    </source>
</reference>